<reference evidence="2 3" key="1">
    <citation type="submission" date="2019-03" db="EMBL/GenBank/DDBJ databases">
        <title>Draft Genome Sequence of Massilia arenosa sp. nov., a Novel Massilia Species Isolated from a Sandy-loam Maize Soil.</title>
        <authorList>
            <person name="Raths R."/>
            <person name="Peta V."/>
            <person name="Bucking H."/>
        </authorList>
    </citation>
    <scope>NUCLEOTIDE SEQUENCE [LARGE SCALE GENOMIC DNA]</scope>
    <source>
        <strain evidence="2 3">MC02</strain>
    </source>
</reference>
<dbReference type="OrthoDB" id="795133at2"/>
<accession>A0A4Y9S2P7</accession>
<feature type="signal peptide" evidence="1">
    <location>
        <begin position="1"/>
        <end position="25"/>
    </location>
</feature>
<proteinExistence type="predicted"/>
<evidence type="ECO:0000313" key="2">
    <source>
        <dbReference type="EMBL" id="TFW15636.1"/>
    </source>
</evidence>
<comment type="caution">
    <text evidence="2">The sequence shown here is derived from an EMBL/GenBank/DDBJ whole genome shotgun (WGS) entry which is preliminary data.</text>
</comment>
<dbReference type="EMBL" id="SPVF01000226">
    <property type="protein sequence ID" value="TFW15636.1"/>
    <property type="molecule type" value="Genomic_DNA"/>
</dbReference>
<keyword evidence="1" id="KW-0732">Signal</keyword>
<gene>
    <name evidence="2" type="ORF">E4L96_17955</name>
</gene>
<evidence type="ECO:0000313" key="3">
    <source>
        <dbReference type="Proteomes" id="UP000298438"/>
    </source>
</evidence>
<dbReference type="Proteomes" id="UP000298438">
    <property type="component" value="Unassembled WGS sequence"/>
</dbReference>
<organism evidence="2 3">
    <name type="scientific">Zemynaea arenosa</name>
    <dbReference type="NCBI Taxonomy" id="2561931"/>
    <lineage>
        <taxon>Bacteria</taxon>
        <taxon>Pseudomonadati</taxon>
        <taxon>Pseudomonadota</taxon>
        <taxon>Betaproteobacteria</taxon>
        <taxon>Burkholderiales</taxon>
        <taxon>Oxalobacteraceae</taxon>
        <taxon>Telluria group</taxon>
        <taxon>Zemynaea</taxon>
    </lineage>
</organism>
<protein>
    <submittedName>
        <fullName evidence="2">Uncharacterized protein</fullName>
    </submittedName>
</protein>
<dbReference type="RefSeq" id="WP_135208586.1">
    <property type="nucleotide sequence ID" value="NZ_SPVF01000226.1"/>
</dbReference>
<name>A0A4Y9S2P7_9BURK</name>
<keyword evidence="3" id="KW-1185">Reference proteome</keyword>
<sequence>MRCRFVVLLAAVLLAGDLALSPAAAQAPAPQPGPYARMLVVQPNPGQDRSFDEGYQRHMEWHQAARNPWTWYGWYFVLGERMGKFAAGSFFHAATDFDHVLRPGEAGLDMLRNVRPYAHFENQAVLERLAGLSAGAPLPDSAPFLAMHTWYVAPGQAQAFEQMLRAHVRSRPADERFSWYRLALGGEAPAYLLLRAAPSFGGAAQLPDWWGPPQPGDVPGVVLRVRSELLQFMPHLSHQPGG</sequence>
<dbReference type="AlphaFoldDB" id="A0A4Y9S2P7"/>
<evidence type="ECO:0000256" key="1">
    <source>
        <dbReference type="SAM" id="SignalP"/>
    </source>
</evidence>
<feature type="chain" id="PRO_5021217896" evidence="1">
    <location>
        <begin position="26"/>
        <end position="242"/>
    </location>
</feature>